<evidence type="ECO:0000313" key="2">
    <source>
        <dbReference type="Proteomes" id="UP000095229"/>
    </source>
</evidence>
<gene>
    <name evidence="1" type="ORF">lpari_02912</name>
</gene>
<protein>
    <submittedName>
        <fullName evidence="1">Uncharacterized protein</fullName>
    </submittedName>
</protein>
<sequence>MNWKISTLTRLVPEMFLLCLASGKKIKLTPLTSLEHEPKMQNQQATQLIK</sequence>
<keyword evidence="2" id="KW-1185">Reference proteome</keyword>
<dbReference type="EMBL" id="LSOG01000075">
    <property type="protein sequence ID" value="OEH46109.1"/>
    <property type="molecule type" value="Genomic_DNA"/>
</dbReference>
<proteinExistence type="predicted"/>
<accession>A0A1E5JNK4</accession>
<dbReference type="RefSeq" id="WP_156416200.1">
    <property type="nucleotide sequence ID" value="NZ_CAAAIE010000013.1"/>
</dbReference>
<evidence type="ECO:0000313" key="1">
    <source>
        <dbReference type="EMBL" id="OEH46109.1"/>
    </source>
</evidence>
<name>A0A1E5JNK4_9GAMM</name>
<dbReference type="Proteomes" id="UP000095229">
    <property type="component" value="Unassembled WGS sequence"/>
</dbReference>
<organism evidence="1 2">
    <name type="scientific">Legionella parisiensis</name>
    <dbReference type="NCBI Taxonomy" id="45071"/>
    <lineage>
        <taxon>Bacteria</taxon>
        <taxon>Pseudomonadati</taxon>
        <taxon>Pseudomonadota</taxon>
        <taxon>Gammaproteobacteria</taxon>
        <taxon>Legionellales</taxon>
        <taxon>Legionellaceae</taxon>
        <taxon>Legionella</taxon>
    </lineage>
</organism>
<reference evidence="1 2" key="1">
    <citation type="submission" date="2016-02" db="EMBL/GenBank/DDBJ databases">
        <title>Secondary metabolites in Legionella.</title>
        <authorList>
            <person name="Tobias N.J."/>
            <person name="Bode H.B."/>
        </authorList>
    </citation>
    <scope>NUCLEOTIDE SEQUENCE [LARGE SCALE GENOMIC DNA]</scope>
    <source>
        <strain evidence="1 2">DSM 19216</strain>
    </source>
</reference>
<comment type="caution">
    <text evidence="1">The sequence shown here is derived from an EMBL/GenBank/DDBJ whole genome shotgun (WGS) entry which is preliminary data.</text>
</comment>
<dbReference type="AlphaFoldDB" id="A0A1E5JNK4"/>